<proteinExistence type="predicted"/>
<dbReference type="AlphaFoldDB" id="A0A1T5BX92"/>
<organism evidence="1 2">
    <name type="scientific">Salegentibacter holothuriorum</name>
    <dbReference type="NCBI Taxonomy" id="241145"/>
    <lineage>
        <taxon>Bacteria</taxon>
        <taxon>Pseudomonadati</taxon>
        <taxon>Bacteroidota</taxon>
        <taxon>Flavobacteriia</taxon>
        <taxon>Flavobacteriales</taxon>
        <taxon>Flavobacteriaceae</taxon>
        <taxon>Salegentibacter</taxon>
    </lineage>
</organism>
<dbReference type="EMBL" id="FUYY01000002">
    <property type="protein sequence ID" value="SKB51805.1"/>
    <property type="molecule type" value="Genomic_DNA"/>
</dbReference>
<reference evidence="2" key="1">
    <citation type="submission" date="2017-02" db="EMBL/GenBank/DDBJ databases">
        <authorList>
            <person name="Varghese N."/>
            <person name="Submissions S."/>
        </authorList>
    </citation>
    <scope>NUCLEOTIDE SEQUENCE [LARGE SCALE GENOMIC DNA]</scope>
    <source>
        <strain evidence="2">DSM 23405</strain>
    </source>
</reference>
<keyword evidence="2" id="KW-1185">Reference proteome</keyword>
<dbReference type="Proteomes" id="UP000190230">
    <property type="component" value="Unassembled WGS sequence"/>
</dbReference>
<dbReference type="RefSeq" id="WP_079720289.1">
    <property type="nucleotide sequence ID" value="NZ_FUYY01000002.1"/>
</dbReference>
<evidence type="ECO:0000313" key="1">
    <source>
        <dbReference type="EMBL" id="SKB51805.1"/>
    </source>
</evidence>
<gene>
    <name evidence="1" type="ORF">SAMN05660776_1572</name>
</gene>
<dbReference type="OrthoDB" id="1495263at2"/>
<sequence>MKLSIINLFMVISFFTSTVTGDISKDKITINYNSDEIQRPPKFVLTEINGRELEERAFFTIKYDNTFELKLSDGTIFKYVPYKHFGDEPLCNIAAKDKRGLITAICIKKLSGNKVKIMIENDEMISNFKGYKQ</sequence>
<name>A0A1T5BX92_9FLAO</name>
<protein>
    <submittedName>
        <fullName evidence="1">Uncharacterized protein</fullName>
    </submittedName>
</protein>
<accession>A0A1T5BX92</accession>
<evidence type="ECO:0000313" key="2">
    <source>
        <dbReference type="Proteomes" id="UP000190230"/>
    </source>
</evidence>
<dbReference type="STRING" id="241145.SAMN05660776_1572"/>